<dbReference type="RefSeq" id="XP_005719310.1">
    <property type="nucleotide sequence ID" value="XM_005719253.1"/>
</dbReference>
<evidence type="ECO:0000313" key="2">
    <source>
        <dbReference type="Proteomes" id="UP000012073"/>
    </source>
</evidence>
<dbReference type="KEGG" id="ccp:CHC_T00000261001"/>
<protein>
    <submittedName>
        <fullName evidence="1">Uncharacterized protein</fullName>
    </submittedName>
</protein>
<organism evidence="1 2">
    <name type="scientific">Chondrus crispus</name>
    <name type="common">Carrageen Irish moss</name>
    <name type="synonym">Polymorpha crispa</name>
    <dbReference type="NCBI Taxonomy" id="2769"/>
    <lineage>
        <taxon>Eukaryota</taxon>
        <taxon>Rhodophyta</taxon>
        <taxon>Florideophyceae</taxon>
        <taxon>Rhodymeniophycidae</taxon>
        <taxon>Gigartinales</taxon>
        <taxon>Gigartinaceae</taxon>
        <taxon>Chondrus</taxon>
    </lineage>
</organism>
<evidence type="ECO:0000313" key="1">
    <source>
        <dbReference type="EMBL" id="CDF39399.1"/>
    </source>
</evidence>
<keyword evidence="2" id="KW-1185">Reference proteome</keyword>
<dbReference type="AlphaFoldDB" id="R7QMS9"/>
<name>R7QMS9_CHOCR</name>
<dbReference type="Proteomes" id="UP000012073">
    <property type="component" value="Unassembled WGS sequence"/>
</dbReference>
<sequence length="31" mass="3511">MFVDNQGRAYGLGPRLSGRCTFVSILRIHFV</sequence>
<dbReference type="GeneID" id="17327032"/>
<proteinExistence type="predicted"/>
<dbReference type="Gramene" id="CDF39399">
    <property type="protein sequence ID" value="CDF39399"/>
    <property type="gene ID" value="CHC_T00000261001"/>
</dbReference>
<accession>R7QMS9</accession>
<reference evidence="2" key="1">
    <citation type="journal article" date="2013" name="Proc. Natl. Acad. Sci. U.S.A.">
        <title>Genome structure and metabolic features in the red seaweed Chondrus crispus shed light on evolution of the Archaeplastida.</title>
        <authorList>
            <person name="Collen J."/>
            <person name="Porcel B."/>
            <person name="Carre W."/>
            <person name="Ball S.G."/>
            <person name="Chaparro C."/>
            <person name="Tonon T."/>
            <person name="Barbeyron T."/>
            <person name="Michel G."/>
            <person name="Noel B."/>
            <person name="Valentin K."/>
            <person name="Elias M."/>
            <person name="Artiguenave F."/>
            <person name="Arun A."/>
            <person name="Aury J.M."/>
            <person name="Barbosa-Neto J.F."/>
            <person name="Bothwell J.H."/>
            <person name="Bouget F.Y."/>
            <person name="Brillet L."/>
            <person name="Cabello-Hurtado F."/>
            <person name="Capella-Gutierrez S."/>
            <person name="Charrier B."/>
            <person name="Cladiere L."/>
            <person name="Cock J.M."/>
            <person name="Coelho S.M."/>
            <person name="Colleoni C."/>
            <person name="Czjzek M."/>
            <person name="Da Silva C."/>
            <person name="Delage L."/>
            <person name="Denoeud F."/>
            <person name="Deschamps P."/>
            <person name="Dittami S.M."/>
            <person name="Gabaldon T."/>
            <person name="Gachon C.M."/>
            <person name="Groisillier A."/>
            <person name="Herve C."/>
            <person name="Jabbari K."/>
            <person name="Katinka M."/>
            <person name="Kloareg B."/>
            <person name="Kowalczyk N."/>
            <person name="Labadie K."/>
            <person name="Leblanc C."/>
            <person name="Lopez P.J."/>
            <person name="McLachlan D.H."/>
            <person name="Meslet-Cladiere L."/>
            <person name="Moustafa A."/>
            <person name="Nehr Z."/>
            <person name="Nyvall Collen P."/>
            <person name="Panaud O."/>
            <person name="Partensky F."/>
            <person name="Poulain J."/>
            <person name="Rensing S.A."/>
            <person name="Rousvoal S."/>
            <person name="Samson G."/>
            <person name="Symeonidi A."/>
            <person name="Weissenbach J."/>
            <person name="Zambounis A."/>
            <person name="Wincker P."/>
            <person name="Boyen C."/>
        </authorList>
    </citation>
    <scope>NUCLEOTIDE SEQUENCE [LARGE SCALE GENOMIC DNA]</scope>
    <source>
        <strain evidence="2">cv. Stackhouse</strain>
    </source>
</reference>
<dbReference type="EMBL" id="HG002030">
    <property type="protein sequence ID" value="CDF39399.1"/>
    <property type="molecule type" value="Genomic_DNA"/>
</dbReference>
<gene>
    <name evidence="1" type="ORF">CHC_T00000261001</name>
</gene>